<dbReference type="SUPFAM" id="SSF53383">
    <property type="entry name" value="PLP-dependent transferases"/>
    <property type="match status" value="1"/>
</dbReference>
<name>A0A3E1EVM6_9FLAO</name>
<dbReference type="Gene3D" id="3.90.1150.170">
    <property type="match status" value="1"/>
</dbReference>
<comment type="cofactor">
    <cofactor evidence="1 6 7">
        <name>pyridoxal 5'-phosphate</name>
        <dbReference type="ChEBI" id="CHEBI:597326"/>
    </cofactor>
</comment>
<dbReference type="InterPro" id="IPR021115">
    <property type="entry name" value="Pyridoxal-P_BS"/>
</dbReference>
<dbReference type="Proteomes" id="UP000257127">
    <property type="component" value="Unassembled WGS sequence"/>
</dbReference>
<keyword evidence="8" id="KW-0032">Aminotransferase</keyword>
<evidence type="ECO:0000313" key="9">
    <source>
        <dbReference type="Proteomes" id="UP000257127"/>
    </source>
</evidence>
<accession>A0A3E1EVM6</accession>
<dbReference type="OrthoDB" id="9803665at2"/>
<dbReference type="AlphaFoldDB" id="A0A3E1EVM6"/>
<keyword evidence="3" id="KW-0210">Decarboxylase</keyword>
<feature type="modified residue" description="N6-(pyridoxal phosphate)lysine" evidence="6">
    <location>
        <position position="285"/>
    </location>
</feature>
<dbReference type="InterPro" id="IPR015424">
    <property type="entry name" value="PyrdxlP-dep_Trfase"/>
</dbReference>
<comment type="similarity">
    <text evidence="2 7">Belongs to the group II decarboxylase family.</text>
</comment>
<gene>
    <name evidence="8" type="ORF">DXU93_12320</name>
</gene>
<evidence type="ECO:0000256" key="2">
    <source>
        <dbReference type="ARBA" id="ARBA00009533"/>
    </source>
</evidence>
<dbReference type="PROSITE" id="PS00392">
    <property type="entry name" value="DDC_GAD_HDC_YDC"/>
    <property type="match status" value="1"/>
</dbReference>
<dbReference type="GO" id="GO:0019752">
    <property type="term" value="P:carboxylic acid metabolic process"/>
    <property type="evidence" value="ECO:0007669"/>
    <property type="project" value="InterPro"/>
</dbReference>
<dbReference type="GO" id="GO:0005737">
    <property type="term" value="C:cytoplasm"/>
    <property type="evidence" value="ECO:0007669"/>
    <property type="project" value="TreeGrafter"/>
</dbReference>
<dbReference type="GO" id="GO:0008483">
    <property type="term" value="F:transaminase activity"/>
    <property type="evidence" value="ECO:0007669"/>
    <property type="project" value="UniProtKB-KW"/>
</dbReference>
<keyword evidence="8" id="KW-0808">Transferase</keyword>
<evidence type="ECO:0000256" key="1">
    <source>
        <dbReference type="ARBA" id="ARBA00001933"/>
    </source>
</evidence>
<comment type="caution">
    <text evidence="8">The sequence shown here is derived from an EMBL/GenBank/DDBJ whole genome shotgun (WGS) entry which is preliminary data.</text>
</comment>
<dbReference type="Pfam" id="PF00282">
    <property type="entry name" value="Pyridoxal_deC"/>
    <property type="match status" value="1"/>
</dbReference>
<keyword evidence="5 7" id="KW-0456">Lyase</keyword>
<sequence>MEKALADFQSLAKQLLADEKVNPMAEFIPAEELFDRLDLSLNEEGIDDETHLEKLKELIIATPRTATNAFFNQLYGGRNEKAVLGELLAVLLNNSMYTYKAAGPQIGVEKAVIQKVVDIIGWGENAGGAFATGGSMTNFMSMLMARDAANGKIRFQGVQQKMTVYTSIESHYSIPKNASFSGIGRDNVRYIPVNKVGEMNPEDLDKAIAKDINDGFTPVLVNATAGTTVLGAFDNVEQISAVCQKYNVWMHVDGAYCGSVIFSEKYKHFLKGLEHVNSFSFNAHKMIGTPLTCSMIFVKDKKHLRDSFANEAEYLFQTDEDEFNLGKTSLQCGRRNDALKFWTFWKSVGTKGLEKLVDHQFALADTARDYIKNHPDYTFYSFDDSISVCFNYKKVSPQKLCTALYEKEKLMVSHGTFQENDFVRFVTINGQNKHEDILAFFKTLEAFVDENYNELVASKSIGETCE</sequence>
<dbReference type="InterPro" id="IPR015421">
    <property type="entry name" value="PyrdxlP-dep_Trfase_major"/>
</dbReference>
<protein>
    <submittedName>
        <fullName evidence="8">Aminotransferase class V-fold PLP-dependent enzyme</fullName>
    </submittedName>
</protein>
<dbReference type="GO" id="GO:0016831">
    <property type="term" value="F:carboxy-lyase activity"/>
    <property type="evidence" value="ECO:0007669"/>
    <property type="project" value="UniProtKB-KW"/>
</dbReference>
<proteinExistence type="inferred from homology"/>
<dbReference type="PANTHER" id="PTHR45677:SF8">
    <property type="entry name" value="CYSTEINE SULFINIC ACID DECARBOXYLASE"/>
    <property type="match status" value="1"/>
</dbReference>
<evidence type="ECO:0000256" key="4">
    <source>
        <dbReference type="ARBA" id="ARBA00022898"/>
    </source>
</evidence>
<dbReference type="InterPro" id="IPR002129">
    <property type="entry name" value="PyrdxlP-dep_de-COase"/>
</dbReference>
<dbReference type="Gene3D" id="3.40.640.10">
    <property type="entry name" value="Type I PLP-dependent aspartate aminotransferase-like (Major domain)"/>
    <property type="match status" value="1"/>
</dbReference>
<dbReference type="GO" id="GO:0030170">
    <property type="term" value="F:pyridoxal phosphate binding"/>
    <property type="evidence" value="ECO:0007669"/>
    <property type="project" value="InterPro"/>
</dbReference>
<evidence type="ECO:0000256" key="6">
    <source>
        <dbReference type="PIRSR" id="PIRSR602129-50"/>
    </source>
</evidence>
<reference evidence="8 9" key="1">
    <citation type="submission" date="2018-08" db="EMBL/GenBank/DDBJ databases">
        <title>The draft genome squence of Brumimicrobium sp. N62.</title>
        <authorList>
            <person name="Du Z.-J."/>
            <person name="Luo H.-R."/>
        </authorList>
    </citation>
    <scope>NUCLEOTIDE SEQUENCE [LARGE SCALE GENOMIC DNA]</scope>
    <source>
        <strain evidence="8 9">N62</strain>
    </source>
</reference>
<dbReference type="PANTHER" id="PTHR45677">
    <property type="entry name" value="GLUTAMATE DECARBOXYLASE-RELATED"/>
    <property type="match status" value="1"/>
</dbReference>
<evidence type="ECO:0000256" key="5">
    <source>
        <dbReference type="ARBA" id="ARBA00023239"/>
    </source>
</evidence>
<organism evidence="8 9">
    <name type="scientific">Brumimicrobium aurantiacum</name>
    <dbReference type="NCBI Taxonomy" id="1737063"/>
    <lineage>
        <taxon>Bacteria</taxon>
        <taxon>Pseudomonadati</taxon>
        <taxon>Bacteroidota</taxon>
        <taxon>Flavobacteriia</taxon>
        <taxon>Flavobacteriales</taxon>
        <taxon>Crocinitomicaceae</taxon>
        <taxon>Brumimicrobium</taxon>
    </lineage>
</organism>
<keyword evidence="9" id="KW-1185">Reference proteome</keyword>
<dbReference type="EMBL" id="QURB01000008">
    <property type="protein sequence ID" value="RFC53543.1"/>
    <property type="molecule type" value="Genomic_DNA"/>
</dbReference>
<evidence type="ECO:0000256" key="3">
    <source>
        <dbReference type="ARBA" id="ARBA00022793"/>
    </source>
</evidence>
<keyword evidence="4 6" id="KW-0663">Pyridoxal phosphate</keyword>
<dbReference type="RefSeq" id="WP_116881602.1">
    <property type="nucleotide sequence ID" value="NZ_QURB01000008.1"/>
</dbReference>
<evidence type="ECO:0000313" key="8">
    <source>
        <dbReference type="EMBL" id="RFC53543.1"/>
    </source>
</evidence>
<evidence type="ECO:0000256" key="7">
    <source>
        <dbReference type="RuleBase" id="RU000382"/>
    </source>
</evidence>